<organism evidence="2 3">
    <name type="scientific">Paenibacillus beijingensis</name>
    <dbReference type="NCBI Taxonomy" id="1126833"/>
    <lineage>
        <taxon>Bacteria</taxon>
        <taxon>Bacillati</taxon>
        <taxon>Bacillota</taxon>
        <taxon>Bacilli</taxon>
        <taxon>Bacillales</taxon>
        <taxon>Paenibacillaceae</taxon>
        <taxon>Paenibacillus</taxon>
    </lineage>
</organism>
<proteinExistence type="predicted"/>
<keyword evidence="1" id="KW-0812">Transmembrane</keyword>
<evidence type="ECO:0000313" key="3">
    <source>
        <dbReference type="Proteomes" id="UP000032633"/>
    </source>
</evidence>
<name>A0A0D5NIF9_9BACL</name>
<dbReference type="KEGG" id="pbj:VN24_09010"/>
<feature type="transmembrane region" description="Helical" evidence="1">
    <location>
        <begin position="124"/>
        <end position="142"/>
    </location>
</feature>
<keyword evidence="1" id="KW-0472">Membrane</keyword>
<sequence>MELKHKRLKWVIIIVIIAVFAVWIEMVRRSGTPLSTVPTWLITRTLGITAYLLLFLGICLGILYGMPIWKGKQNIRSKVKDLHFLVNTSGVLAAMLHPMLLVLDAYVTFSWVQLIVPFTAPKEPFLYGLGTLTLYGLLLVVITTDLKKSMSVKLWRTVHLSAYVLFILALAHGMMGGTDTRNIAIFSMYVVTFCAVLALMIVQTAMIRNLKKKAMRKQQLRARNSLDH</sequence>
<dbReference type="OrthoDB" id="6656329at2"/>
<reference evidence="3" key="2">
    <citation type="submission" date="2015-03" db="EMBL/GenBank/DDBJ databases">
        <title>Genome sequence of Paenibacillus beijingensis strain DSM 24997T.</title>
        <authorList>
            <person name="Kwak Y."/>
            <person name="Shin J.-H."/>
        </authorList>
    </citation>
    <scope>NUCLEOTIDE SEQUENCE [LARGE SCALE GENOMIC DNA]</scope>
    <source>
        <strain evidence="3">DSM 24997</strain>
    </source>
</reference>
<feature type="transmembrane region" description="Helical" evidence="1">
    <location>
        <begin position="183"/>
        <end position="207"/>
    </location>
</feature>
<accession>A0A0D5NIF9</accession>
<dbReference type="EMBL" id="CP011058">
    <property type="protein sequence ID" value="AJY74698.1"/>
    <property type="molecule type" value="Genomic_DNA"/>
</dbReference>
<evidence type="ECO:0000313" key="2">
    <source>
        <dbReference type="EMBL" id="AJY74698.1"/>
    </source>
</evidence>
<evidence type="ECO:0008006" key="4">
    <source>
        <dbReference type="Google" id="ProtNLM"/>
    </source>
</evidence>
<dbReference type="Proteomes" id="UP000032633">
    <property type="component" value="Chromosome"/>
</dbReference>
<gene>
    <name evidence="2" type="ORF">VN24_09010</name>
</gene>
<dbReference type="AlphaFoldDB" id="A0A0D5NIF9"/>
<keyword evidence="1" id="KW-1133">Transmembrane helix</keyword>
<feature type="transmembrane region" description="Helical" evidence="1">
    <location>
        <begin position="46"/>
        <end position="69"/>
    </location>
</feature>
<dbReference type="STRING" id="1126833.VN24_09010"/>
<feature type="transmembrane region" description="Helical" evidence="1">
    <location>
        <begin position="154"/>
        <end position="171"/>
    </location>
</feature>
<reference evidence="2 3" key="1">
    <citation type="journal article" date="2015" name="J. Biotechnol.">
        <title>Complete genome sequence of Paenibacillus beijingensis 7188(T) (=DSM 24997(T)), a novel rhizobacterium from jujube garden soil.</title>
        <authorList>
            <person name="Kwak Y."/>
            <person name="Shin J.H."/>
        </authorList>
    </citation>
    <scope>NUCLEOTIDE SEQUENCE [LARGE SCALE GENOMIC DNA]</scope>
    <source>
        <strain evidence="2 3">DSM 24997</strain>
    </source>
</reference>
<keyword evidence="3" id="KW-1185">Reference proteome</keyword>
<dbReference type="HOGENOM" id="CLU_083317_2_0_9"/>
<evidence type="ECO:0000256" key="1">
    <source>
        <dbReference type="SAM" id="Phobius"/>
    </source>
</evidence>
<feature type="transmembrane region" description="Helical" evidence="1">
    <location>
        <begin position="7"/>
        <end position="26"/>
    </location>
</feature>
<feature type="transmembrane region" description="Helical" evidence="1">
    <location>
        <begin position="90"/>
        <end position="112"/>
    </location>
</feature>
<dbReference type="RefSeq" id="WP_045670131.1">
    <property type="nucleotide sequence ID" value="NZ_CP011058.1"/>
</dbReference>
<protein>
    <recommendedName>
        <fullName evidence="4">Ferric oxidoreductase domain-containing protein</fullName>
    </recommendedName>
</protein>
<dbReference type="PATRIC" id="fig|1126833.4.peg.1995"/>